<protein>
    <submittedName>
        <fullName evidence="1">Type I-E CRISPR-associated protein Cse1/CasA</fullName>
    </submittedName>
</protein>
<proteinExistence type="predicted"/>
<comment type="caution">
    <text evidence="1">The sequence shown here is derived from an EMBL/GenBank/DDBJ whole genome shotgun (WGS) entry which is preliminary data.</text>
</comment>
<dbReference type="RefSeq" id="WP_164508596.1">
    <property type="nucleotide sequence ID" value="NZ_JBHTON010000030.1"/>
</dbReference>
<name>A0ABW4E926_9LACO</name>
<dbReference type="EMBL" id="JBHTON010000030">
    <property type="protein sequence ID" value="MFD1485498.1"/>
    <property type="molecule type" value="Genomic_DNA"/>
</dbReference>
<accession>A0ABW4E926</accession>
<organism evidence="1 2">
    <name type="scientific">Lacticaseibacillus baoqingensis</name>
    <dbReference type="NCBI Taxonomy" id="2486013"/>
    <lineage>
        <taxon>Bacteria</taxon>
        <taxon>Bacillati</taxon>
        <taxon>Bacillota</taxon>
        <taxon>Bacilli</taxon>
        <taxon>Lactobacillales</taxon>
        <taxon>Lactobacillaceae</taxon>
        <taxon>Lacticaseibacillus</taxon>
    </lineage>
</organism>
<reference evidence="2" key="1">
    <citation type="journal article" date="2019" name="Int. J. Syst. Evol. Microbiol.">
        <title>The Global Catalogue of Microorganisms (GCM) 10K type strain sequencing project: providing services to taxonomists for standard genome sequencing and annotation.</title>
        <authorList>
            <consortium name="The Broad Institute Genomics Platform"/>
            <consortium name="The Broad Institute Genome Sequencing Center for Infectious Disease"/>
            <person name="Wu L."/>
            <person name="Ma J."/>
        </authorList>
    </citation>
    <scope>NUCLEOTIDE SEQUENCE [LARGE SCALE GENOMIC DNA]</scope>
    <source>
        <strain evidence="2">CCM 8903</strain>
    </source>
</reference>
<dbReference type="InterPro" id="IPR013381">
    <property type="entry name" value="CRISPR-assoc_prot_Cse1"/>
</dbReference>
<sequence>MKQAFNLTTDAWIDVIDAETDTVQTVSLIELFANAQHYRRLAGDMRAQDFAILRLLLAILLTVYSRFNAQDRPYDWLTIDDKTMRVSAAVDDDDFEPDDLFDTWQTLAEQGHFTAVVSDYLHRYQSRFDFFGETPFYQSSAADYDALVPAKKRVATGTGTVAIKQINRLISESGNTPAIFTPKTESVKNAVTLPELVRWLVTYQNFTGVTDKTKVTAPEKFATPAGWVYRLNPVYIQGRTLFETLMLNLTLVQDEGYVVQKPVWEYPTINEYVAERQQLLPPTNLAGLYTVWSRLLHIEWSETGEATIFSAGIPMFDSENAFVEPMTVWRRDTKAQSQSYKPAMKGTRSLGIAMWRNFGQYVQIKADDDVHQPGVVTWLHHLQDLELISDDLPITLVSVALISDGNATSQAPVAEAVDDMTIAPDVLFDPNTQQFWPQRSGSRIFGVGSNQHWRC</sequence>
<evidence type="ECO:0000313" key="1">
    <source>
        <dbReference type="EMBL" id="MFD1485498.1"/>
    </source>
</evidence>
<gene>
    <name evidence="1" type="ORF">ACFQ5J_09675</name>
</gene>
<evidence type="ECO:0000313" key="2">
    <source>
        <dbReference type="Proteomes" id="UP001597252"/>
    </source>
</evidence>
<keyword evidence="2" id="KW-1185">Reference proteome</keyword>
<dbReference type="Pfam" id="PF09481">
    <property type="entry name" value="CRISPR_Cse1"/>
    <property type="match status" value="1"/>
</dbReference>
<dbReference type="Proteomes" id="UP001597252">
    <property type="component" value="Unassembled WGS sequence"/>
</dbReference>